<feature type="region of interest" description="Disordered" evidence="1">
    <location>
        <begin position="1"/>
        <end position="77"/>
    </location>
</feature>
<organismHost>
    <name type="scientific">Homo sapiens</name>
    <name type="common">Human</name>
    <dbReference type="NCBI Taxonomy" id="9606"/>
</organismHost>
<organism evidence="2">
    <name type="scientific">Human herpesvirus 2</name>
    <name type="common">HHV-2</name>
    <name type="synonym">Human herpes simplex virus 2</name>
    <dbReference type="NCBI Taxonomy" id="10310"/>
    <lineage>
        <taxon>Viruses</taxon>
        <taxon>Duplodnaviria</taxon>
        <taxon>Heunggongvirae</taxon>
        <taxon>Peploviricota</taxon>
        <taxon>Herviviricetes</taxon>
        <taxon>Herpesvirales</taxon>
        <taxon>Orthoherpesviridae</taxon>
        <taxon>Alphaherpesvirinae</taxon>
        <taxon>Simplexvirus</taxon>
        <taxon>Simplexvirus humanalpha2</taxon>
    </lineage>
</organism>
<protein>
    <submittedName>
        <fullName evidence="2">Uncharacterized protein</fullName>
    </submittedName>
</protein>
<accession>A0A481TBR4</accession>
<evidence type="ECO:0000313" key="2">
    <source>
        <dbReference type="EMBL" id="QBH78506.1"/>
    </source>
</evidence>
<sequence length="148" mass="15354">MAPTRPAARARYAPTAPARAAGVSWPSSRGHVVMSGGGSSKTAIDTMDSRARAASPAITEARRCSNPPAGPLFPASRAPRWGLPWLASKAVNVMSAGRAAPSWFSSNARWAAARATASTFRARRATAAGPTTASNSRRARGRLKNGRG</sequence>
<proteinExistence type="predicted"/>
<evidence type="ECO:0000256" key="1">
    <source>
        <dbReference type="SAM" id="MobiDB-lite"/>
    </source>
</evidence>
<feature type="compositionally biased region" description="Low complexity" evidence="1">
    <location>
        <begin position="1"/>
        <end position="21"/>
    </location>
</feature>
<feature type="region of interest" description="Disordered" evidence="1">
    <location>
        <begin position="121"/>
        <end position="148"/>
    </location>
</feature>
<reference evidence="2" key="1">
    <citation type="submission" date="2018-08" db="EMBL/GenBank/DDBJ databases">
        <title>HSV2 whole genome sequences from clinical isolates.</title>
        <authorList>
            <person name="Roychoudhury P."/>
            <person name="Greninger A.L."/>
            <person name="Jerome K.R."/>
            <person name="Johnston C."/>
            <person name="Wald A."/>
            <person name="Xie H."/>
        </authorList>
    </citation>
    <scope>NUCLEOTIDE SEQUENCE</scope>
    <source>
        <strain evidence="2">2012-10336</strain>
    </source>
</reference>
<feature type="compositionally biased region" description="Basic residues" evidence="1">
    <location>
        <begin position="137"/>
        <end position="148"/>
    </location>
</feature>
<feature type="compositionally biased region" description="Low complexity" evidence="1">
    <location>
        <begin position="121"/>
        <end position="133"/>
    </location>
</feature>
<dbReference type="EMBL" id="MH790584">
    <property type="protein sequence ID" value="QBH78506.1"/>
    <property type="molecule type" value="Genomic_DNA"/>
</dbReference>
<name>A0A481TBR4_HHV2</name>